<dbReference type="InterPro" id="IPR007167">
    <property type="entry name" value="Fe-transptr_FeoA-like"/>
</dbReference>
<dbReference type="InterPro" id="IPR008988">
    <property type="entry name" value="Transcriptional_repressor_C"/>
</dbReference>
<comment type="caution">
    <text evidence="3">The sequence shown here is derived from an EMBL/GenBank/DDBJ whole genome shotgun (WGS) entry which is preliminary data.</text>
</comment>
<proteinExistence type="predicted"/>
<gene>
    <name evidence="3" type="ORF">BJ983_001693</name>
</gene>
<sequence length="85" mass="8905">MRVPEITDATVRPLDQWPVGTRGVLRAVRAAGPRRRRLAELGFVPGAAVEVVGRGAGGLVVGVNADARVAIDRAGAEELWVAGHD</sequence>
<evidence type="ECO:0000256" key="1">
    <source>
        <dbReference type="ARBA" id="ARBA00023004"/>
    </source>
</evidence>
<accession>A0A7Y9DUE1</accession>
<dbReference type="EMBL" id="JACCBN010000001">
    <property type="protein sequence ID" value="NYD35591.1"/>
    <property type="molecule type" value="Genomic_DNA"/>
</dbReference>
<dbReference type="Proteomes" id="UP000535890">
    <property type="component" value="Unassembled WGS sequence"/>
</dbReference>
<name>A0A7Y9DUE1_9PSEU</name>
<dbReference type="SUPFAM" id="SSF50037">
    <property type="entry name" value="C-terminal domain of transcriptional repressors"/>
    <property type="match status" value="1"/>
</dbReference>
<dbReference type="AlphaFoldDB" id="A0A7Y9DUE1"/>
<reference evidence="3 4" key="1">
    <citation type="submission" date="2020-07" db="EMBL/GenBank/DDBJ databases">
        <title>Sequencing the genomes of 1000 actinobacteria strains.</title>
        <authorList>
            <person name="Klenk H.-P."/>
        </authorList>
    </citation>
    <scope>NUCLEOTIDE SEQUENCE [LARGE SCALE GENOMIC DNA]</scope>
    <source>
        <strain evidence="3 4">DSM 45772</strain>
    </source>
</reference>
<dbReference type="RefSeq" id="WP_179793405.1">
    <property type="nucleotide sequence ID" value="NZ_BAABHP010000017.1"/>
</dbReference>
<dbReference type="GO" id="GO:0046914">
    <property type="term" value="F:transition metal ion binding"/>
    <property type="evidence" value="ECO:0007669"/>
    <property type="project" value="InterPro"/>
</dbReference>
<feature type="domain" description="Ferrous iron transporter FeoA-like" evidence="2">
    <location>
        <begin position="12"/>
        <end position="83"/>
    </location>
</feature>
<evidence type="ECO:0000259" key="2">
    <source>
        <dbReference type="SMART" id="SM00899"/>
    </source>
</evidence>
<dbReference type="Pfam" id="PF04023">
    <property type="entry name" value="FeoA"/>
    <property type="match status" value="1"/>
</dbReference>
<keyword evidence="4" id="KW-1185">Reference proteome</keyword>
<evidence type="ECO:0000313" key="3">
    <source>
        <dbReference type="EMBL" id="NYD35591.1"/>
    </source>
</evidence>
<dbReference type="InterPro" id="IPR038157">
    <property type="entry name" value="FeoA_core_dom"/>
</dbReference>
<dbReference type="SMART" id="SM00899">
    <property type="entry name" value="FeoA"/>
    <property type="match status" value="1"/>
</dbReference>
<protein>
    <submittedName>
        <fullName evidence="3">Fe2+ transport system protein FeoA</fullName>
    </submittedName>
</protein>
<dbReference type="Gene3D" id="2.30.30.90">
    <property type="match status" value="1"/>
</dbReference>
<evidence type="ECO:0000313" key="4">
    <source>
        <dbReference type="Proteomes" id="UP000535890"/>
    </source>
</evidence>
<keyword evidence="1" id="KW-0408">Iron</keyword>
<organism evidence="3 4">
    <name type="scientific">Actinomycetospora corticicola</name>
    <dbReference type="NCBI Taxonomy" id="663602"/>
    <lineage>
        <taxon>Bacteria</taxon>
        <taxon>Bacillati</taxon>
        <taxon>Actinomycetota</taxon>
        <taxon>Actinomycetes</taxon>
        <taxon>Pseudonocardiales</taxon>
        <taxon>Pseudonocardiaceae</taxon>
        <taxon>Actinomycetospora</taxon>
    </lineage>
</organism>